<comment type="caution">
    <text evidence="6">The sequence shown here is derived from an EMBL/GenBank/DDBJ whole genome shotgun (WGS) entry which is preliminary data.</text>
</comment>
<evidence type="ECO:0000259" key="5">
    <source>
        <dbReference type="PROSITE" id="PS50102"/>
    </source>
</evidence>
<dbReference type="SUPFAM" id="SSF54928">
    <property type="entry name" value="RNA-binding domain, RBD"/>
    <property type="match status" value="1"/>
</dbReference>
<reference evidence="6 7" key="1">
    <citation type="journal article" date="2024" name="G3 (Bethesda)">
        <title>Genome assembly of Hibiscus sabdariffa L. provides insights into metabolisms of medicinal natural products.</title>
        <authorList>
            <person name="Kim T."/>
        </authorList>
    </citation>
    <scope>NUCLEOTIDE SEQUENCE [LARGE SCALE GENOMIC DNA]</scope>
    <source>
        <strain evidence="6">TK-2024</strain>
        <tissue evidence="6">Old leaves</tissue>
    </source>
</reference>
<dbReference type="Pfam" id="PF00076">
    <property type="entry name" value="RRM_1"/>
    <property type="match status" value="1"/>
</dbReference>
<proteinExistence type="predicted"/>
<sequence length="268" mass="30692">MEGSGCIWTAFVDNLSRRVTRGALWELFNHYGKVTGIFIPTVNKKPRYKFSTFAFVQFASSGDLDRAIRSTNKSKIDGRFIVVSKARFTNTQKENILGIPQTNKKGDKLVGGSIRDLSKSVTSRYASVDNKSYKKTLLGKPKVHVANQEGNLQRTEEEIRGDSSDNPLNFYFPISDSAWIENDLVGIVDRFSIMILFKRRSQVTRSMQKWSSECWHENFLKASGNKWREFIDLDESTKEKENFYIANFIFRAKSPFDVPESITIHCGK</sequence>
<name>A0ABR2PQ09_9ROSI</name>
<dbReference type="EMBL" id="JBBPBN010000054">
    <property type="protein sequence ID" value="KAK8990392.1"/>
    <property type="molecule type" value="Genomic_DNA"/>
</dbReference>
<protein>
    <recommendedName>
        <fullName evidence="5">RRM domain-containing protein</fullName>
    </recommendedName>
</protein>
<organism evidence="6 7">
    <name type="scientific">Hibiscus sabdariffa</name>
    <name type="common">roselle</name>
    <dbReference type="NCBI Taxonomy" id="183260"/>
    <lineage>
        <taxon>Eukaryota</taxon>
        <taxon>Viridiplantae</taxon>
        <taxon>Streptophyta</taxon>
        <taxon>Embryophyta</taxon>
        <taxon>Tracheophyta</taxon>
        <taxon>Spermatophyta</taxon>
        <taxon>Magnoliopsida</taxon>
        <taxon>eudicotyledons</taxon>
        <taxon>Gunneridae</taxon>
        <taxon>Pentapetalae</taxon>
        <taxon>rosids</taxon>
        <taxon>malvids</taxon>
        <taxon>Malvales</taxon>
        <taxon>Malvaceae</taxon>
        <taxon>Malvoideae</taxon>
        <taxon>Hibiscus</taxon>
    </lineage>
</organism>
<dbReference type="SMART" id="SM00360">
    <property type="entry name" value="RRM"/>
    <property type="match status" value="1"/>
</dbReference>
<dbReference type="InterPro" id="IPR000504">
    <property type="entry name" value="RRM_dom"/>
</dbReference>
<keyword evidence="3" id="KW-0508">mRNA splicing</keyword>
<dbReference type="PROSITE" id="PS50102">
    <property type="entry name" value="RRM"/>
    <property type="match status" value="1"/>
</dbReference>
<dbReference type="Proteomes" id="UP001396334">
    <property type="component" value="Unassembled WGS sequence"/>
</dbReference>
<evidence type="ECO:0000313" key="6">
    <source>
        <dbReference type="EMBL" id="KAK8990392.1"/>
    </source>
</evidence>
<dbReference type="InterPro" id="IPR012677">
    <property type="entry name" value="Nucleotide-bd_a/b_plait_sf"/>
</dbReference>
<dbReference type="InterPro" id="IPR035979">
    <property type="entry name" value="RBD_domain_sf"/>
</dbReference>
<keyword evidence="1" id="KW-0507">mRNA processing</keyword>
<evidence type="ECO:0000256" key="4">
    <source>
        <dbReference type="PROSITE-ProRule" id="PRU00176"/>
    </source>
</evidence>
<feature type="domain" description="RRM" evidence="5">
    <location>
        <begin position="8"/>
        <end position="88"/>
    </location>
</feature>
<keyword evidence="7" id="KW-1185">Reference proteome</keyword>
<accession>A0ABR2PQ09</accession>
<evidence type="ECO:0000256" key="2">
    <source>
        <dbReference type="ARBA" id="ARBA00022728"/>
    </source>
</evidence>
<keyword evidence="4" id="KW-0694">RNA-binding</keyword>
<dbReference type="Gene3D" id="3.30.70.330">
    <property type="match status" value="1"/>
</dbReference>
<evidence type="ECO:0000256" key="1">
    <source>
        <dbReference type="ARBA" id="ARBA00022664"/>
    </source>
</evidence>
<dbReference type="CDD" id="cd00590">
    <property type="entry name" value="RRM_SF"/>
    <property type="match status" value="1"/>
</dbReference>
<dbReference type="PANTHER" id="PTHR23147">
    <property type="entry name" value="SERINE/ARGININE RICH SPLICING FACTOR"/>
    <property type="match status" value="1"/>
</dbReference>
<dbReference type="InterPro" id="IPR050907">
    <property type="entry name" value="SRSF"/>
</dbReference>
<gene>
    <name evidence="6" type="ORF">V6N11_009094</name>
</gene>
<evidence type="ECO:0000313" key="7">
    <source>
        <dbReference type="Proteomes" id="UP001396334"/>
    </source>
</evidence>
<keyword evidence="2" id="KW-0747">Spliceosome</keyword>
<evidence type="ECO:0000256" key="3">
    <source>
        <dbReference type="ARBA" id="ARBA00023187"/>
    </source>
</evidence>